<protein>
    <submittedName>
        <fullName evidence="1">Uncharacterized protein</fullName>
    </submittedName>
</protein>
<dbReference type="Proteomes" id="UP001177023">
    <property type="component" value="Unassembled WGS sequence"/>
</dbReference>
<gene>
    <name evidence="1" type="ORF">MSPICULIGERA_LOCUS25385</name>
</gene>
<evidence type="ECO:0000313" key="2">
    <source>
        <dbReference type="Proteomes" id="UP001177023"/>
    </source>
</evidence>
<feature type="non-terminal residue" evidence="1">
    <location>
        <position position="274"/>
    </location>
</feature>
<keyword evidence="2" id="KW-1185">Reference proteome</keyword>
<accession>A0AA36DHU9</accession>
<dbReference type="EMBL" id="CATQJA010002710">
    <property type="protein sequence ID" value="CAJ0587417.1"/>
    <property type="molecule type" value="Genomic_DNA"/>
</dbReference>
<reference evidence="1" key="1">
    <citation type="submission" date="2023-06" db="EMBL/GenBank/DDBJ databases">
        <authorList>
            <person name="Delattre M."/>
        </authorList>
    </citation>
    <scope>NUCLEOTIDE SEQUENCE</scope>
    <source>
        <strain evidence="1">AF72</strain>
    </source>
</reference>
<comment type="caution">
    <text evidence="1">The sequence shown here is derived from an EMBL/GenBank/DDBJ whole genome shotgun (WGS) entry which is preliminary data.</text>
</comment>
<proteinExistence type="predicted"/>
<evidence type="ECO:0000313" key="1">
    <source>
        <dbReference type="EMBL" id="CAJ0587417.1"/>
    </source>
</evidence>
<name>A0AA36DHU9_9BILA</name>
<organism evidence="1 2">
    <name type="scientific">Mesorhabditis spiculigera</name>
    <dbReference type="NCBI Taxonomy" id="96644"/>
    <lineage>
        <taxon>Eukaryota</taxon>
        <taxon>Metazoa</taxon>
        <taxon>Ecdysozoa</taxon>
        <taxon>Nematoda</taxon>
        <taxon>Chromadorea</taxon>
        <taxon>Rhabditida</taxon>
        <taxon>Rhabditina</taxon>
        <taxon>Rhabditomorpha</taxon>
        <taxon>Rhabditoidea</taxon>
        <taxon>Rhabditidae</taxon>
        <taxon>Mesorhabditinae</taxon>
        <taxon>Mesorhabditis</taxon>
    </lineage>
</organism>
<sequence length="274" mass="31764">MFTIGKLCVPFAEKIIVYCRTRCGEMKFKYEAGNFLLSHNRYAIHTHSLPWNKRGQFDGSIDIQQNLVGDALELTIQNCDNEKALTILNKLFGGMTPNAVGLFICPLASKIKLRFPLRKLSLLQHPYSILLKSCPRVAMVQLDWLRRNAFPLDVVALIPTITCHLDRHLWKTEQQTLWYQLEDFSFLLVQILGIGRYLLDVLWTAENLTRWAGKHPPLPNGRERTMIIMYNHLLGRKRGRTLLKRDVEELRCFLQRHLPDPLPGIECLSRLMSD</sequence>
<dbReference type="AlphaFoldDB" id="A0AA36DHU9"/>